<proteinExistence type="predicted"/>
<dbReference type="KEGG" id="aup:AsAng_0034120"/>
<dbReference type="InterPro" id="IPR036388">
    <property type="entry name" value="WH-like_DNA-bd_sf"/>
</dbReference>
<dbReference type="RefSeq" id="WP_264788048.1">
    <property type="nucleotide sequence ID" value="NZ_AP026867.1"/>
</dbReference>
<dbReference type="GO" id="GO:0003700">
    <property type="term" value="F:DNA-binding transcription factor activity"/>
    <property type="evidence" value="ECO:0007669"/>
    <property type="project" value="TreeGrafter"/>
</dbReference>
<dbReference type="InterPro" id="IPR000944">
    <property type="entry name" value="Tscrpt_reg_Rrf2"/>
</dbReference>
<dbReference type="Gene3D" id="1.10.10.10">
    <property type="entry name" value="Winged helix-like DNA-binding domain superfamily/Winged helix DNA-binding domain"/>
    <property type="match status" value="1"/>
</dbReference>
<dbReference type="PROSITE" id="PS01332">
    <property type="entry name" value="HTH_RRF2_1"/>
    <property type="match status" value="1"/>
</dbReference>
<dbReference type="Pfam" id="PF02082">
    <property type="entry name" value="Rrf2"/>
    <property type="match status" value="1"/>
</dbReference>
<dbReference type="PANTHER" id="PTHR33221">
    <property type="entry name" value="WINGED HELIX-TURN-HELIX TRANSCRIPTIONAL REGULATOR, RRF2 FAMILY"/>
    <property type="match status" value="1"/>
</dbReference>
<organism evidence="1 2">
    <name type="scientific">Aureispira anguillae</name>
    <dbReference type="NCBI Taxonomy" id="2864201"/>
    <lineage>
        <taxon>Bacteria</taxon>
        <taxon>Pseudomonadati</taxon>
        <taxon>Bacteroidota</taxon>
        <taxon>Saprospiria</taxon>
        <taxon>Saprospirales</taxon>
        <taxon>Saprospiraceae</taxon>
        <taxon>Aureispira</taxon>
    </lineage>
</organism>
<reference evidence="1" key="1">
    <citation type="submission" date="2022-09" db="EMBL/GenBank/DDBJ databases">
        <title>Aureispira anguillicida sp. nov., isolated from Leptocephalus of Japanese eel Anguilla japonica.</title>
        <authorList>
            <person name="Yuasa K."/>
            <person name="Mekata T."/>
            <person name="Ikunari K."/>
        </authorList>
    </citation>
    <scope>NUCLEOTIDE SEQUENCE</scope>
    <source>
        <strain evidence="1">EL160426</strain>
    </source>
</reference>
<dbReference type="AlphaFoldDB" id="A0A915YGF7"/>
<dbReference type="PROSITE" id="PS51197">
    <property type="entry name" value="HTH_RRF2_2"/>
    <property type="match status" value="1"/>
</dbReference>
<dbReference type="Proteomes" id="UP001060919">
    <property type="component" value="Chromosome"/>
</dbReference>
<gene>
    <name evidence="1" type="ORF">AsAng_0034120</name>
</gene>
<dbReference type="PANTHER" id="PTHR33221:SF13">
    <property type="entry name" value="TRANSCRIPTIONAL REGULATOR-RELATED"/>
    <property type="match status" value="1"/>
</dbReference>
<evidence type="ECO:0000313" key="2">
    <source>
        <dbReference type="Proteomes" id="UP001060919"/>
    </source>
</evidence>
<dbReference type="InterPro" id="IPR030489">
    <property type="entry name" value="TR_Rrf2-type_CS"/>
</dbReference>
<dbReference type="SUPFAM" id="SSF46785">
    <property type="entry name" value="Winged helix' DNA-binding domain"/>
    <property type="match status" value="1"/>
</dbReference>
<name>A0A915YGF7_9BACT</name>
<dbReference type="EMBL" id="AP026867">
    <property type="protein sequence ID" value="BDS12688.1"/>
    <property type="molecule type" value="Genomic_DNA"/>
</dbReference>
<dbReference type="NCBIfam" id="TIGR00738">
    <property type="entry name" value="rrf2_super"/>
    <property type="match status" value="1"/>
</dbReference>
<protein>
    <submittedName>
        <fullName evidence="1">Rrf2 family transcriptional regulator</fullName>
    </submittedName>
</protein>
<dbReference type="InterPro" id="IPR036390">
    <property type="entry name" value="WH_DNA-bd_sf"/>
</dbReference>
<keyword evidence="2" id="KW-1185">Reference proteome</keyword>
<accession>A0A915YGF7</accession>
<evidence type="ECO:0000313" key="1">
    <source>
        <dbReference type="EMBL" id="BDS12688.1"/>
    </source>
</evidence>
<dbReference type="GO" id="GO:0005829">
    <property type="term" value="C:cytosol"/>
    <property type="evidence" value="ECO:0007669"/>
    <property type="project" value="TreeGrafter"/>
</dbReference>
<sequence length="141" mass="15452">MFSKACEYGIRALIVIAEAGKESKKIGIKEICILANTPESFTAKILQNLVKRSIICSQKGPSGGFYIAQPLDNISIYDIVEAIDGAGVFNKCGLGLMACNAQRPCPLHNKFEVVRDELNAMCKNNSLQDLVAGFHEEVFKR</sequence>